<dbReference type="Pfam" id="PF24709">
    <property type="entry name" value="DUF7670"/>
    <property type="match status" value="1"/>
</dbReference>
<dbReference type="EMBL" id="JABXWD010000411">
    <property type="protein sequence ID" value="MBV6343008.1"/>
    <property type="molecule type" value="Genomic_DNA"/>
</dbReference>
<reference evidence="3 4" key="1">
    <citation type="journal article" date="2020" name="J Geophys Res Biogeosci">
        <title>Magnetotaxis as an Adaptation to Enable Bacterial Shuttling of Microbial Sulfur and Sulfur Cycling Across Aquatic Oxic#Anoxic Interfaces.</title>
        <authorList>
            <person name="Li J."/>
            <person name="Liu P."/>
            <person name="Wang J."/>
            <person name="Roberts A.P."/>
            <person name="Pan Y."/>
        </authorList>
    </citation>
    <scope>NUCLEOTIDE SEQUENCE [LARGE SCALE GENOMIC DNA]</scope>
    <source>
        <strain evidence="3 4">MYR-1_YQ</strain>
    </source>
</reference>
<keyword evidence="1" id="KW-0472">Membrane</keyword>
<organism evidence="3 4">
    <name type="scientific">Candidatus Magnetobacterium casense</name>
    <dbReference type="NCBI Taxonomy" id="1455061"/>
    <lineage>
        <taxon>Bacteria</taxon>
        <taxon>Pseudomonadati</taxon>
        <taxon>Nitrospirota</taxon>
        <taxon>Thermodesulfovibrionia</taxon>
        <taxon>Thermodesulfovibrionales</taxon>
        <taxon>Candidatus Magnetobacteriaceae</taxon>
        <taxon>Candidatus Magnetobacterium</taxon>
    </lineage>
</organism>
<feature type="transmembrane region" description="Helical" evidence="1">
    <location>
        <begin position="41"/>
        <end position="61"/>
    </location>
</feature>
<dbReference type="InterPro" id="IPR056087">
    <property type="entry name" value="DUF7670"/>
</dbReference>
<proteinExistence type="predicted"/>
<protein>
    <recommendedName>
        <fullName evidence="2">DUF7670 domain-containing protein</fullName>
    </recommendedName>
</protein>
<feature type="transmembrane region" description="Helical" evidence="1">
    <location>
        <begin position="99"/>
        <end position="118"/>
    </location>
</feature>
<feature type="transmembrane region" description="Helical" evidence="1">
    <location>
        <begin position="68"/>
        <end position="93"/>
    </location>
</feature>
<evidence type="ECO:0000313" key="4">
    <source>
        <dbReference type="Proteomes" id="UP001196980"/>
    </source>
</evidence>
<comment type="caution">
    <text evidence="3">The sequence shown here is derived from an EMBL/GenBank/DDBJ whole genome shotgun (WGS) entry which is preliminary data.</text>
</comment>
<name>A0ABS6S3L9_9BACT</name>
<keyword evidence="1" id="KW-0812">Transmembrane</keyword>
<feature type="transmembrane region" description="Helical" evidence="1">
    <location>
        <begin position="12"/>
        <end position="29"/>
    </location>
</feature>
<keyword evidence="4" id="KW-1185">Reference proteome</keyword>
<keyword evidence="1" id="KW-1133">Transmembrane helix</keyword>
<dbReference type="Proteomes" id="UP001196980">
    <property type="component" value="Unassembled WGS sequence"/>
</dbReference>
<evidence type="ECO:0000259" key="2">
    <source>
        <dbReference type="Pfam" id="PF24709"/>
    </source>
</evidence>
<accession>A0ABS6S3L9</accession>
<dbReference type="RefSeq" id="WP_218253614.1">
    <property type="nucleotide sequence ID" value="NZ_JABXWD010000411.1"/>
</dbReference>
<evidence type="ECO:0000256" key="1">
    <source>
        <dbReference type="SAM" id="Phobius"/>
    </source>
</evidence>
<sequence>MKKKVGRFIFWTPRIILLVFALFLVIFSFDVFDGASGAGEIALALFMHNLPSLFLFALLWLSWKHDLVGAVVFLLSGAACVVGLIVSLAASSGGKSNPILIIGSVVFLFIGGLFLLGWKKKN</sequence>
<gene>
    <name evidence="3" type="ORF">HWQ67_15615</name>
</gene>
<evidence type="ECO:0000313" key="3">
    <source>
        <dbReference type="EMBL" id="MBV6343008.1"/>
    </source>
</evidence>
<feature type="domain" description="DUF7670" evidence="2">
    <location>
        <begin position="3"/>
        <end position="121"/>
    </location>
</feature>